<dbReference type="Proteomes" id="UP000000304">
    <property type="component" value="Chromosome 3L"/>
</dbReference>
<dbReference type="HOGENOM" id="CLU_2136084_0_0_1"/>
<proteinExistence type="predicted"/>
<keyword evidence="3" id="KW-1185">Reference proteome</keyword>
<reference evidence="2 3" key="1">
    <citation type="journal article" date="2007" name="Nature">
        <title>Evolution of genes and genomes on the Drosophila phylogeny.</title>
        <authorList>
            <consortium name="Drosophila 12 Genomes Consortium"/>
            <person name="Clark A.G."/>
            <person name="Eisen M.B."/>
            <person name="Smith D.R."/>
            <person name="Bergman C.M."/>
            <person name="Oliver B."/>
            <person name="Markow T.A."/>
            <person name="Kaufman T.C."/>
            <person name="Kellis M."/>
            <person name="Gelbart W."/>
            <person name="Iyer V.N."/>
            <person name="Pollard D.A."/>
            <person name="Sackton T.B."/>
            <person name="Larracuente A.M."/>
            <person name="Singh N.D."/>
            <person name="Abad J.P."/>
            <person name="Abt D.N."/>
            <person name="Adryan B."/>
            <person name="Aguade M."/>
            <person name="Akashi H."/>
            <person name="Anderson W.W."/>
            <person name="Aquadro C.F."/>
            <person name="Ardell D.H."/>
            <person name="Arguello R."/>
            <person name="Artieri C.G."/>
            <person name="Barbash D.A."/>
            <person name="Barker D."/>
            <person name="Barsanti P."/>
            <person name="Batterham P."/>
            <person name="Batzoglou S."/>
            <person name="Begun D."/>
            <person name="Bhutkar A."/>
            <person name="Blanco E."/>
            <person name="Bosak S.A."/>
            <person name="Bradley R.K."/>
            <person name="Brand A.D."/>
            <person name="Brent M.R."/>
            <person name="Brooks A.N."/>
            <person name="Brown R.H."/>
            <person name="Butlin R.K."/>
            <person name="Caggese C."/>
            <person name="Calvi B.R."/>
            <person name="Bernardo de Carvalho A."/>
            <person name="Caspi A."/>
            <person name="Castrezana S."/>
            <person name="Celniker S.E."/>
            <person name="Chang J.L."/>
            <person name="Chapple C."/>
            <person name="Chatterji S."/>
            <person name="Chinwalla A."/>
            <person name="Civetta A."/>
            <person name="Clifton S.W."/>
            <person name="Comeron J.M."/>
            <person name="Costello J.C."/>
            <person name="Coyne J.A."/>
            <person name="Daub J."/>
            <person name="David R.G."/>
            <person name="Delcher A.L."/>
            <person name="Delehaunty K."/>
            <person name="Do C.B."/>
            <person name="Ebling H."/>
            <person name="Edwards K."/>
            <person name="Eickbush T."/>
            <person name="Evans J.D."/>
            <person name="Filipski A."/>
            <person name="Findeiss S."/>
            <person name="Freyhult E."/>
            <person name="Fulton L."/>
            <person name="Fulton R."/>
            <person name="Garcia A.C."/>
            <person name="Gardiner A."/>
            <person name="Garfield D.A."/>
            <person name="Garvin B.E."/>
            <person name="Gibson G."/>
            <person name="Gilbert D."/>
            <person name="Gnerre S."/>
            <person name="Godfrey J."/>
            <person name="Good R."/>
            <person name="Gotea V."/>
            <person name="Gravely B."/>
            <person name="Greenberg A.J."/>
            <person name="Griffiths-Jones S."/>
            <person name="Gross S."/>
            <person name="Guigo R."/>
            <person name="Gustafson E.A."/>
            <person name="Haerty W."/>
            <person name="Hahn M.W."/>
            <person name="Halligan D.L."/>
            <person name="Halpern A.L."/>
            <person name="Halter G.M."/>
            <person name="Han M.V."/>
            <person name="Heger A."/>
            <person name="Hillier L."/>
            <person name="Hinrichs A.S."/>
            <person name="Holmes I."/>
            <person name="Hoskins R.A."/>
            <person name="Hubisz M.J."/>
            <person name="Hultmark D."/>
            <person name="Huntley M.A."/>
            <person name="Jaffe D.B."/>
            <person name="Jagadeeshan S."/>
            <person name="Jeck W.R."/>
            <person name="Johnson J."/>
            <person name="Jones C.D."/>
            <person name="Jordan W.C."/>
            <person name="Karpen G.H."/>
            <person name="Kataoka E."/>
            <person name="Keightley P.D."/>
            <person name="Kheradpour P."/>
            <person name="Kirkness E.F."/>
            <person name="Koerich L.B."/>
            <person name="Kristiansen K."/>
            <person name="Kudrna D."/>
            <person name="Kulathinal R.J."/>
            <person name="Kumar S."/>
            <person name="Kwok R."/>
            <person name="Lander E."/>
            <person name="Langley C.H."/>
            <person name="Lapoint R."/>
            <person name="Lazzaro B.P."/>
            <person name="Lee S.J."/>
            <person name="Levesque L."/>
            <person name="Li R."/>
            <person name="Lin C.F."/>
            <person name="Lin M.F."/>
            <person name="Lindblad-Toh K."/>
            <person name="Llopart A."/>
            <person name="Long M."/>
            <person name="Low L."/>
            <person name="Lozovsky E."/>
            <person name="Lu J."/>
            <person name="Luo M."/>
            <person name="Machado C.A."/>
            <person name="Makalowski W."/>
            <person name="Marzo M."/>
            <person name="Matsuda M."/>
            <person name="Matzkin L."/>
            <person name="McAllister B."/>
            <person name="McBride C.S."/>
            <person name="McKernan B."/>
            <person name="McKernan K."/>
            <person name="Mendez-Lago M."/>
            <person name="Minx P."/>
            <person name="Mollenhauer M.U."/>
            <person name="Montooth K."/>
            <person name="Mount S.M."/>
            <person name="Mu X."/>
            <person name="Myers E."/>
            <person name="Negre B."/>
            <person name="Newfeld S."/>
            <person name="Nielsen R."/>
            <person name="Noor M.A."/>
            <person name="O'Grady P."/>
            <person name="Pachter L."/>
            <person name="Papaceit M."/>
            <person name="Parisi M.J."/>
            <person name="Parisi M."/>
            <person name="Parts L."/>
            <person name="Pedersen J.S."/>
            <person name="Pesole G."/>
            <person name="Phillippy A.M."/>
            <person name="Ponting C.P."/>
            <person name="Pop M."/>
            <person name="Porcelli D."/>
            <person name="Powell J.R."/>
            <person name="Prohaska S."/>
            <person name="Pruitt K."/>
            <person name="Puig M."/>
            <person name="Quesneville H."/>
            <person name="Ram K.R."/>
            <person name="Rand D."/>
            <person name="Rasmussen M.D."/>
            <person name="Reed L.K."/>
            <person name="Reenan R."/>
            <person name="Reily A."/>
            <person name="Remington K.A."/>
            <person name="Rieger T.T."/>
            <person name="Ritchie M.G."/>
            <person name="Robin C."/>
            <person name="Rogers Y.H."/>
            <person name="Rohde C."/>
            <person name="Rozas J."/>
            <person name="Rubenfield M.J."/>
            <person name="Ruiz A."/>
            <person name="Russo S."/>
            <person name="Salzberg S.L."/>
            <person name="Sanchez-Gracia A."/>
            <person name="Saranga D.J."/>
            <person name="Sato H."/>
            <person name="Schaeffer S.W."/>
            <person name="Schatz M.C."/>
            <person name="Schlenke T."/>
            <person name="Schwartz R."/>
            <person name="Segarra C."/>
            <person name="Singh R.S."/>
            <person name="Sirot L."/>
            <person name="Sirota M."/>
            <person name="Sisneros N.B."/>
            <person name="Smith C.D."/>
            <person name="Smith T.F."/>
            <person name="Spieth J."/>
            <person name="Stage D.E."/>
            <person name="Stark A."/>
            <person name="Stephan W."/>
            <person name="Strausberg R.L."/>
            <person name="Strempel S."/>
            <person name="Sturgill D."/>
            <person name="Sutton G."/>
            <person name="Sutton G.G."/>
            <person name="Tao W."/>
            <person name="Teichmann S."/>
            <person name="Tobari Y.N."/>
            <person name="Tomimura Y."/>
            <person name="Tsolas J.M."/>
            <person name="Valente V.L."/>
            <person name="Venter E."/>
            <person name="Venter J.C."/>
            <person name="Vicario S."/>
            <person name="Vieira F.G."/>
            <person name="Vilella A.J."/>
            <person name="Villasante A."/>
            <person name="Walenz B."/>
            <person name="Wang J."/>
            <person name="Wasserman M."/>
            <person name="Watts T."/>
            <person name="Wilson D."/>
            <person name="Wilson R.K."/>
            <person name="Wing R.A."/>
            <person name="Wolfner M.F."/>
            <person name="Wong A."/>
            <person name="Wong G.K."/>
            <person name="Wu C.I."/>
            <person name="Wu G."/>
            <person name="Yamamoto D."/>
            <person name="Yang H.P."/>
            <person name="Yang S.P."/>
            <person name="Yorke J.A."/>
            <person name="Yoshida K."/>
            <person name="Zdobnov E."/>
            <person name="Zhang P."/>
            <person name="Zhang Y."/>
            <person name="Zimin A.V."/>
            <person name="Baldwin J."/>
            <person name="Abdouelleil A."/>
            <person name="Abdulkadir J."/>
            <person name="Abebe A."/>
            <person name="Abera B."/>
            <person name="Abreu J."/>
            <person name="Acer S.C."/>
            <person name="Aftuck L."/>
            <person name="Alexander A."/>
            <person name="An P."/>
            <person name="Anderson E."/>
            <person name="Anderson S."/>
            <person name="Arachi H."/>
            <person name="Azer M."/>
            <person name="Bachantsang P."/>
            <person name="Barry A."/>
            <person name="Bayul T."/>
            <person name="Berlin A."/>
            <person name="Bessette D."/>
            <person name="Bloom T."/>
            <person name="Blye J."/>
            <person name="Boguslavskiy L."/>
            <person name="Bonnet C."/>
            <person name="Boukhgalter B."/>
            <person name="Bourzgui I."/>
            <person name="Brown A."/>
            <person name="Cahill P."/>
            <person name="Channer S."/>
            <person name="Cheshatsang Y."/>
            <person name="Chuda L."/>
            <person name="Citroen M."/>
            <person name="Collymore A."/>
            <person name="Cooke P."/>
            <person name="Costello M."/>
            <person name="D'Aco K."/>
            <person name="Daza R."/>
            <person name="De Haan G."/>
            <person name="DeGray S."/>
            <person name="DeMaso C."/>
            <person name="Dhargay N."/>
            <person name="Dooley K."/>
            <person name="Dooley E."/>
            <person name="Doricent M."/>
            <person name="Dorje P."/>
            <person name="Dorjee K."/>
            <person name="Dupes A."/>
            <person name="Elong R."/>
            <person name="Falk J."/>
            <person name="Farina A."/>
            <person name="Faro S."/>
            <person name="Ferguson D."/>
            <person name="Fisher S."/>
            <person name="Foley C.D."/>
            <person name="Franke A."/>
            <person name="Friedrich D."/>
            <person name="Gadbois L."/>
            <person name="Gearin G."/>
            <person name="Gearin C.R."/>
            <person name="Giannoukos G."/>
            <person name="Goode T."/>
            <person name="Graham J."/>
            <person name="Grandbois E."/>
            <person name="Grewal S."/>
            <person name="Gyaltsen K."/>
            <person name="Hafez N."/>
            <person name="Hagos B."/>
            <person name="Hall J."/>
            <person name="Henson C."/>
            <person name="Hollinger A."/>
            <person name="Honan T."/>
            <person name="Huard M.D."/>
            <person name="Hughes L."/>
            <person name="Hurhula B."/>
            <person name="Husby M.E."/>
            <person name="Kamat A."/>
            <person name="Kanga B."/>
            <person name="Kashin S."/>
            <person name="Khazanovich D."/>
            <person name="Kisner P."/>
            <person name="Lance K."/>
            <person name="Lara M."/>
            <person name="Lee W."/>
            <person name="Lennon N."/>
            <person name="Letendre F."/>
            <person name="LeVine R."/>
            <person name="Lipovsky A."/>
            <person name="Liu X."/>
            <person name="Liu J."/>
            <person name="Liu S."/>
            <person name="Lokyitsang T."/>
            <person name="Lokyitsang Y."/>
            <person name="Lubonja R."/>
            <person name="Lui A."/>
            <person name="MacDonald P."/>
            <person name="Magnisalis V."/>
            <person name="Maru K."/>
            <person name="Matthews C."/>
            <person name="McCusker W."/>
            <person name="McDonough S."/>
            <person name="Mehta T."/>
            <person name="Meldrim J."/>
            <person name="Meneus L."/>
            <person name="Mihai O."/>
            <person name="Mihalev A."/>
            <person name="Mihova T."/>
            <person name="Mittelman R."/>
            <person name="Mlenga V."/>
            <person name="Montmayeur A."/>
            <person name="Mulrain L."/>
            <person name="Navidi A."/>
            <person name="Naylor J."/>
            <person name="Negash T."/>
            <person name="Nguyen T."/>
            <person name="Nguyen N."/>
            <person name="Nicol R."/>
            <person name="Norbu C."/>
            <person name="Norbu N."/>
            <person name="Novod N."/>
            <person name="O'Neill B."/>
            <person name="Osman S."/>
            <person name="Markiewicz E."/>
            <person name="Oyono O.L."/>
            <person name="Patti C."/>
            <person name="Phunkhang P."/>
            <person name="Pierre F."/>
            <person name="Priest M."/>
            <person name="Raghuraman S."/>
            <person name="Rege F."/>
            <person name="Reyes R."/>
            <person name="Rise C."/>
            <person name="Rogov P."/>
            <person name="Ross K."/>
            <person name="Ryan E."/>
            <person name="Settipalli S."/>
            <person name="Shea T."/>
            <person name="Sherpa N."/>
            <person name="Shi L."/>
            <person name="Shih D."/>
            <person name="Sparrow T."/>
            <person name="Spaulding J."/>
            <person name="Stalker J."/>
            <person name="Stange-Thomann N."/>
            <person name="Stavropoulos S."/>
            <person name="Stone C."/>
            <person name="Strader C."/>
            <person name="Tesfaye S."/>
            <person name="Thomson T."/>
            <person name="Thoulutsang Y."/>
            <person name="Thoulutsang D."/>
            <person name="Topham K."/>
            <person name="Topping I."/>
            <person name="Tsamla T."/>
            <person name="Vassiliev H."/>
            <person name="Vo A."/>
            <person name="Wangchuk T."/>
            <person name="Wangdi T."/>
            <person name="Weiand M."/>
            <person name="Wilkinson J."/>
            <person name="Wilson A."/>
            <person name="Yadav S."/>
            <person name="Young G."/>
            <person name="Yu Q."/>
            <person name="Zembek L."/>
            <person name="Zhong D."/>
            <person name="Zimmer A."/>
            <person name="Zwirko Z."/>
            <person name="Jaffe D.B."/>
            <person name="Alvarez P."/>
            <person name="Brockman W."/>
            <person name="Butler J."/>
            <person name="Chin C."/>
            <person name="Gnerre S."/>
            <person name="Grabherr M."/>
            <person name="Kleber M."/>
            <person name="Mauceli E."/>
            <person name="MacCallum I."/>
        </authorList>
    </citation>
    <scope>NUCLEOTIDE SEQUENCE [LARGE SCALE GENOMIC DNA]</scope>
    <source>
        <strain evidence="3">white501</strain>
    </source>
</reference>
<feature type="region of interest" description="Disordered" evidence="1">
    <location>
        <begin position="76"/>
        <end position="108"/>
    </location>
</feature>
<evidence type="ECO:0000256" key="1">
    <source>
        <dbReference type="SAM" id="MobiDB-lite"/>
    </source>
</evidence>
<dbReference type="EMBL" id="CM000363">
    <property type="protein sequence ID" value="EDX11110.1"/>
    <property type="molecule type" value="Genomic_DNA"/>
</dbReference>
<feature type="compositionally biased region" description="Low complexity" evidence="1">
    <location>
        <begin position="79"/>
        <end position="101"/>
    </location>
</feature>
<organism evidence="2 3">
    <name type="scientific">Drosophila simulans</name>
    <name type="common">Fruit fly</name>
    <dbReference type="NCBI Taxonomy" id="7240"/>
    <lineage>
        <taxon>Eukaryota</taxon>
        <taxon>Metazoa</taxon>
        <taxon>Ecdysozoa</taxon>
        <taxon>Arthropoda</taxon>
        <taxon>Hexapoda</taxon>
        <taxon>Insecta</taxon>
        <taxon>Pterygota</taxon>
        <taxon>Neoptera</taxon>
        <taxon>Endopterygota</taxon>
        <taxon>Diptera</taxon>
        <taxon>Brachycera</taxon>
        <taxon>Muscomorpha</taxon>
        <taxon>Ephydroidea</taxon>
        <taxon>Drosophilidae</taxon>
        <taxon>Drosophila</taxon>
        <taxon>Sophophora</taxon>
    </lineage>
</organism>
<evidence type="ECO:0000313" key="3">
    <source>
        <dbReference type="Proteomes" id="UP000000304"/>
    </source>
</evidence>
<evidence type="ECO:0000313" key="2">
    <source>
        <dbReference type="EMBL" id="EDX11110.1"/>
    </source>
</evidence>
<gene>
    <name evidence="2" type="primary">Dsim\GD14822</name>
    <name evidence="2" type="ORF">Dsim_GD14822</name>
</gene>
<dbReference type="AlphaFoldDB" id="B4QQX2"/>
<protein>
    <submittedName>
        <fullName evidence="2">GD14822</fullName>
    </submittedName>
</protein>
<accession>B4QQX2</accession>
<sequence>MIMGCRVPGAGCLVPGSGCGNDCPLRAWILSGFRCRSLSRLAFWHFRSSPPPPSPRSNPQSIWAYRDILRHIHTSSIPQQQQHTHAAATQQQQQQQQQQQHRTGDDLVAKLYE</sequence>
<name>B4QQX2_DROSI</name>